<reference evidence="2" key="1">
    <citation type="submission" date="2018-04" db="EMBL/GenBank/DDBJ databases">
        <authorList>
            <person name="Cornet L."/>
        </authorList>
    </citation>
    <scope>NUCLEOTIDE SEQUENCE [LARGE SCALE GENOMIC DNA]</scope>
</reference>
<accession>A0A2W4XUR9</accession>
<organism evidence="1 2">
    <name type="scientific">Shackletoniella antarctica</name>
    <dbReference type="NCBI Taxonomy" id="268115"/>
    <lineage>
        <taxon>Bacteria</taxon>
        <taxon>Bacillati</taxon>
        <taxon>Cyanobacteriota</taxon>
        <taxon>Cyanophyceae</taxon>
        <taxon>Oculatellales</taxon>
        <taxon>Oculatellaceae</taxon>
        <taxon>Shackletoniella</taxon>
    </lineage>
</organism>
<proteinExistence type="predicted"/>
<evidence type="ECO:0000313" key="1">
    <source>
        <dbReference type="EMBL" id="PZO35078.1"/>
    </source>
</evidence>
<name>A0A2W4XUR9_9CYAN</name>
<dbReference type="AlphaFoldDB" id="A0A2W4XUR9"/>
<reference evidence="1 2" key="2">
    <citation type="submission" date="2018-06" db="EMBL/GenBank/DDBJ databases">
        <title>Metagenomic assembly of (sub)arctic Cyanobacteria and their associated microbiome from non-axenic cultures.</title>
        <authorList>
            <person name="Baurain D."/>
        </authorList>
    </citation>
    <scope>NUCLEOTIDE SEQUENCE [LARGE SCALE GENOMIC DNA]</scope>
    <source>
        <strain evidence="1">ULC041bin1</strain>
    </source>
</reference>
<comment type="caution">
    <text evidence="1">The sequence shown here is derived from an EMBL/GenBank/DDBJ whole genome shotgun (WGS) entry which is preliminary data.</text>
</comment>
<sequence>MSTAESIYELVKMLPEEEASLVLEFVEFMRQRTQSKVKTLTTPNVSGFQSVSLNTKGFKFNRDEANER</sequence>
<protein>
    <recommendedName>
        <fullName evidence="3">DUF2281 domain-containing protein</fullName>
    </recommendedName>
</protein>
<gene>
    <name evidence="1" type="ORF">DCF17_19450</name>
</gene>
<dbReference type="EMBL" id="QBMN01000186">
    <property type="protein sequence ID" value="PZO35078.1"/>
    <property type="molecule type" value="Genomic_DNA"/>
</dbReference>
<evidence type="ECO:0000313" key="2">
    <source>
        <dbReference type="Proteomes" id="UP000249081"/>
    </source>
</evidence>
<evidence type="ECO:0008006" key="3">
    <source>
        <dbReference type="Google" id="ProtNLM"/>
    </source>
</evidence>
<dbReference type="Proteomes" id="UP000249081">
    <property type="component" value="Unassembled WGS sequence"/>
</dbReference>